<evidence type="ECO:0000256" key="3">
    <source>
        <dbReference type="ARBA" id="ARBA00022575"/>
    </source>
</evidence>
<dbReference type="Pfam" id="PF03060">
    <property type="entry name" value="NMO"/>
    <property type="match status" value="1"/>
</dbReference>
<dbReference type="GO" id="GO:0000166">
    <property type="term" value="F:nucleotide binding"/>
    <property type="evidence" value="ECO:0007669"/>
    <property type="project" value="UniProtKB-KW"/>
</dbReference>
<dbReference type="InterPro" id="IPR013785">
    <property type="entry name" value="Aldolase_TIM"/>
</dbReference>
<evidence type="ECO:0000256" key="8">
    <source>
        <dbReference type="ARBA" id="ARBA00023033"/>
    </source>
</evidence>
<keyword evidence="6" id="KW-0547">Nucleotide-binding</keyword>
<evidence type="ECO:0000313" key="13">
    <source>
        <dbReference type="Proteomes" id="UP000269708"/>
    </source>
</evidence>
<sequence length="366" mass="37663">MSMQADAAWPDRRALDLLGIAVPILQAPMAGSNDAALAIAVAQAGGLGAIPCATLDPERIRAEVARFRAAAAAPLNLNFFAHAPPRADAEALARWRKRLARYYAELGVDAGDAGGGGRAPFDATLCALVEELRPEVVSFHFGLPGPALLARVRRSGAKVLASATTVAEARWLAERGCDAVVAQGAEAGGHRGCFLDLDVATQPGLFALLPQVADAVAVPVIAAGGIAAARGIAAAFALGAAGVQIGTAYLRTPEATTAPLHRAALREARDDATALTNLFTGRPARGLLNRLMRELGPMGEDVPPFPLAAAALAPLRARAEAAGAADFQPLWAGQAAALAQERPAGVLTREWAAQALHWLARGPGRA</sequence>
<proteinExistence type="inferred from homology"/>
<evidence type="ECO:0000256" key="1">
    <source>
        <dbReference type="ARBA" id="ARBA00001917"/>
    </source>
</evidence>
<dbReference type="EMBL" id="RKQN01000002">
    <property type="protein sequence ID" value="RPE80093.1"/>
    <property type="molecule type" value="Genomic_DNA"/>
</dbReference>
<dbReference type="GO" id="GO:0009636">
    <property type="term" value="P:response to toxic substance"/>
    <property type="evidence" value="ECO:0007669"/>
    <property type="project" value="UniProtKB-KW"/>
</dbReference>
<keyword evidence="5" id="KW-0288">FMN</keyword>
<reference evidence="12 13" key="1">
    <citation type="submission" date="2018-11" db="EMBL/GenBank/DDBJ databases">
        <title>Genomic Encyclopedia of Type Strains, Phase IV (KMG-IV): sequencing the most valuable type-strain genomes for metagenomic binning, comparative biology and taxonomic classification.</title>
        <authorList>
            <person name="Goeker M."/>
        </authorList>
    </citation>
    <scope>NUCLEOTIDE SEQUENCE [LARGE SCALE GENOMIC DNA]</scope>
    <source>
        <strain evidence="12 13">DSM 25623</strain>
    </source>
</reference>
<dbReference type="RefSeq" id="WP_242003014.1">
    <property type="nucleotide sequence ID" value="NZ_RKQN01000002.1"/>
</dbReference>
<dbReference type="Proteomes" id="UP000269708">
    <property type="component" value="Unassembled WGS sequence"/>
</dbReference>
<evidence type="ECO:0000256" key="5">
    <source>
        <dbReference type="ARBA" id="ARBA00022643"/>
    </source>
</evidence>
<dbReference type="CDD" id="cd04730">
    <property type="entry name" value="NPD_like"/>
    <property type="match status" value="1"/>
</dbReference>
<dbReference type="SUPFAM" id="SSF51412">
    <property type="entry name" value="Inosine monophosphate dehydrogenase (IMPDH)"/>
    <property type="match status" value="1"/>
</dbReference>
<evidence type="ECO:0000256" key="10">
    <source>
        <dbReference type="ARBA" id="ARBA00049401"/>
    </source>
</evidence>
<dbReference type="Gene3D" id="3.20.20.70">
    <property type="entry name" value="Aldolase class I"/>
    <property type="match status" value="1"/>
</dbReference>
<keyword evidence="8 12" id="KW-0503">Monooxygenase</keyword>
<evidence type="ECO:0000256" key="11">
    <source>
        <dbReference type="ARBA" id="ARBA00067136"/>
    </source>
</evidence>
<comment type="caution">
    <text evidence="12">The sequence shown here is derived from an EMBL/GenBank/DDBJ whole genome shotgun (WGS) entry which is preliminary data.</text>
</comment>
<dbReference type="FunFam" id="3.20.20.70:FF:000154">
    <property type="entry name" value="Probable nitronate monooxygenase"/>
    <property type="match status" value="1"/>
</dbReference>
<evidence type="ECO:0000256" key="9">
    <source>
        <dbReference type="ARBA" id="ARBA00031155"/>
    </source>
</evidence>
<evidence type="ECO:0000256" key="7">
    <source>
        <dbReference type="ARBA" id="ARBA00023002"/>
    </source>
</evidence>
<comment type="cofactor">
    <cofactor evidence="1">
        <name>FMN</name>
        <dbReference type="ChEBI" id="CHEBI:58210"/>
    </cofactor>
</comment>
<evidence type="ECO:0000256" key="2">
    <source>
        <dbReference type="ARBA" id="ARBA00009881"/>
    </source>
</evidence>
<gene>
    <name evidence="12" type="ORF">EDC50_1925</name>
</gene>
<evidence type="ECO:0000313" key="12">
    <source>
        <dbReference type="EMBL" id="RPE80093.1"/>
    </source>
</evidence>
<keyword evidence="4" id="KW-0285">Flavoprotein</keyword>
<dbReference type="PANTHER" id="PTHR42747:SF3">
    <property type="entry name" value="NITRONATE MONOOXYGENASE-RELATED"/>
    <property type="match status" value="1"/>
</dbReference>
<protein>
    <recommendedName>
        <fullName evidence="11">Nitronate monooxygenase</fullName>
    </recommendedName>
    <alternativeName>
        <fullName evidence="9">Propionate 3-nitronate monooxygenase</fullName>
    </alternativeName>
</protein>
<dbReference type="PANTHER" id="PTHR42747">
    <property type="entry name" value="NITRONATE MONOOXYGENASE-RELATED"/>
    <property type="match status" value="1"/>
</dbReference>
<evidence type="ECO:0000256" key="4">
    <source>
        <dbReference type="ARBA" id="ARBA00022630"/>
    </source>
</evidence>
<dbReference type="GO" id="GO:0018580">
    <property type="term" value="F:nitronate monooxygenase activity"/>
    <property type="evidence" value="ECO:0007669"/>
    <property type="project" value="InterPro"/>
</dbReference>
<dbReference type="AlphaFoldDB" id="A0A3N4VE63"/>
<comment type="catalytic activity">
    <reaction evidence="10">
        <text>3 propionate 3-nitronate + 3 O2 + H2O = 3 3-oxopropanoate + 2 nitrate + nitrite + H2O2 + 3 H(+)</text>
        <dbReference type="Rhea" id="RHEA:57332"/>
        <dbReference type="ChEBI" id="CHEBI:15377"/>
        <dbReference type="ChEBI" id="CHEBI:15378"/>
        <dbReference type="ChEBI" id="CHEBI:15379"/>
        <dbReference type="ChEBI" id="CHEBI:16240"/>
        <dbReference type="ChEBI" id="CHEBI:16301"/>
        <dbReference type="ChEBI" id="CHEBI:17632"/>
        <dbReference type="ChEBI" id="CHEBI:33190"/>
        <dbReference type="ChEBI" id="CHEBI:136067"/>
    </reaction>
</comment>
<name>A0A3N4VE63_9GAMM</name>
<keyword evidence="3" id="KW-0216">Detoxification</keyword>
<keyword evidence="7" id="KW-0560">Oxidoreductase</keyword>
<keyword evidence="13" id="KW-1185">Reference proteome</keyword>
<evidence type="ECO:0000256" key="6">
    <source>
        <dbReference type="ARBA" id="ARBA00022741"/>
    </source>
</evidence>
<dbReference type="InterPro" id="IPR004136">
    <property type="entry name" value="NMO"/>
</dbReference>
<organism evidence="12 13">
    <name type="scientific">Vulcaniibacterium tengchongense</name>
    <dbReference type="NCBI Taxonomy" id="1273429"/>
    <lineage>
        <taxon>Bacteria</taxon>
        <taxon>Pseudomonadati</taxon>
        <taxon>Pseudomonadota</taxon>
        <taxon>Gammaproteobacteria</taxon>
        <taxon>Lysobacterales</taxon>
        <taxon>Lysobacteraceae</taxon>
        <taxon>Vulcaniibacterium</taxon>
    </lineage>
</organism>
<accession>A0A3N4VE63</accession>
<comment type="similarity">
    <text evidence="2">Belongs to the nitronate monooxygenase family. NMO class I subfamily.</text>
</comment>